<feature type="transmembrane region" description="Helical" evidence="2">
    <location>
        <begin position="145"/>
        <end position="165"/>
    </location>
</feature>
<evidence type="ECO:0000256" key="1">
    <source>
        <dbReference type="SAM" id="MobiDB-lite"/>
    </source>
</evidence>
<feature type="transmembrane region" description="Helical" evidence="2">
    <location>
        <begin position="245"/>
        <end position="267"/>
    </location>
</feature>
<dbReference type="Pfam" id="PF09546">
    <property type="entry name" value="Spore_III_AE"/>
    <property type="match status" value="1"/>
</dbReference>
<comment type="caution">
    <text evidence="3">The sequence shown here is derived from an EMBL/GenBank/DDBJ whole genome shotgun (WGS) entry which is preliminary data.</text>
</comment>
<feature type="region of interest" description="Disordered" evidence="1">
    <location>
        <begin position="55"/>
        <end position="82"/>
    </location>
</feature>
<feature type="transmembrane region" description="Helical" evidence="2">
    <location>
        <begin position="287"/>
        <end position="308"/>
    </location>
</feature>
<dbReference type="Proteomes" id="UP000260773">
    <property type="component" value="Unassembled WGS sequence"/>
</dbReference>
<evidence type="ECO:0008006" key="5">
    <source>
        <dbReference type="Google" id="ProtNLM"/>
    </source>
</evidence>
<dbReference type="AlphaFoldDB" id="A0A3E2TMD9"/>
<feature type="compositionally biased region" description="Acidic residues" evidence="1">
    <location>
        <begin position="71"/>
        <end position="82"/>
    </location>
</feature>
<protein>
    <recommendedName>
        <fullName evidence="5">Stage III sporulation protein AE</fullName>
    </recommendedName>
</protein>
<feature type="transmembrane region" description="Helical" evidence="2">
    <location>
        <begin position="404"/>
        <end position="430"/>
    </location>
</feature>
<dbReference type="InterPro" id="IPR014194">
    <property type="entry name" value="Spore_III_AE"/>
</dbReference>
<accession>A0A3E2TMD9</accession>
<evidence type="ECO:0000313" key="3">
    <source>
        <dbReference type="EMBL" id="RGB79526.1"/>
    </source>
</evidence>
<keyword evidence="2" id="KW-0812">Transmembrane</keyword>
<feature type="transmembrane region" description="Helical" evidence="2">
    <location>
        <begin position="177"/>
        <end position="199"/>
    </location>
</feature>
<reference evidence="3 4" key="1">
    <citation type="submission" date="2018-08" db="EMBL/GenBank/DDBJ databases">
        <title>A genome reference for cultivated species of the human gut microbiota.</title>
        <authorList>
            <person name="Zou Y."/>
            <person name="Xue W."/>
            <person name="Luo G."/>
        </authorList>
    </citation>
    <scope>NUCLEOTIDE SEQUENCE [LARGE SCALE GENOMIC DNA]</scope>
    <source>
        <strain evidence="3 4">AF45-17</strain>
    </source>
</reference>
<organism evidence="3 4">
    <name type="scientific">Coprococcus catus</name>
    <dbReference type="NCBI Taxonomy" id="116085"/>
    <lineage>
        <taxon>Bacteria</taxon>
        <taxon>Bacillati</taxon>
        <taxon>Bacillota</taxon>
        <taxon>Clostridia</taxon>
        <taxon>Lachnospirales</taxon>
        <taxon>Lachnospiraceae</taxon>
        <taxon>Coprococcus</taxon>
    </lineage>
</organism>
<evidence type="ECO:0000256" key="2">
    <source>
        <dbReference type="SAM" id="Phobius"/>
    </source>
</evidence>
<dbReference type="EMBL" id="QVEP01000024">
    <property type="protein sequence ID" value="RGB79526.1"/>
    <property type="molecule type" value="Genomic_DNA"/>
</dbReference>
<sequence length="431" mass="46829">MERWPKIKMWKYILRKKMLYGIGFVCVLIGMTVTGVCIKPAKEVQASISHEAVKDIRSDAPGGGEGVSEQPEGETTDDRDDPLDMLGDLSEIEAAVSETMTVRSSVSFKAILKQLMTGSLSEAGQLLFQMIREQVAGGIYENQQLLFKIACFAVIGAIFTNFAMAFSKEQVAETGFYLTYTLLMTLMMTSFMMTSAIVRDVLHSLTEFMKVLLPTFCTALTFTTGSLLSGAYYELMMIAIAAADWLMSSLIMKMIQVYVLTALVNHISKEDYLSKLSELLALLIRWSIRTVVGVILGINILQTMLLPAIDRAKETVAYKLISAVPGVGTAMNTAVGAVIGSGVLIRNVLGMGSLLIILLICAVPVVRVCMVLLSYKIVQAVIQPVTEKRLLEGMDAMTQGVGMLLHVLASCVLMFILSLAVVCNAAAVVAV</sequence>
<gene>
    <name evidence="3" type="ORF">DW070_10225</name>
</gene>
<feature type="transmembrane region" description="Helical" evidence="2">
    <location>
        <begin position="351"/>
        <end position="373"/>
    </location>
</feature>
<evidence type="ECO:0000313" key="4">
    <source>
        <dbReference type="Proteomes" id="UP000260773"/>
    </source>
</evidence>
<feature type="transmembrane region" description="Helical" evidence="2">
    <location>
        <begin position="320"/>
        <end position="345"/>
    </location>
</feature>
<keyword evidence="2" id="KW-0472">Membrane</keyword>
<feature type="transmembrane region" description="Helical" evidence="2">
    <location>
        <begin position="211"/>
        <end position="233"/>
    </location>
</feature>
<proteinExistence type="predicted"/>
<name>A0A3E2TMD9_9FIRM</name>
<keyword evidence="2" id="KW-1133">Transmembrane helix</keyword>